<dbReference type="InterPro" id="IPR050362">
    <property type="entry name" value="Cation-dep_OMT"/>
</dbReference>
<dbReference type="InterPro" id="IPR029063">
    <property type="entry name" value="SAM-dependent_MTases_sf"/>
</dbReference>
<evidence type="ECO:0000256" key="2">
    <source>
        <dbReference type="ARBA" id="ARBA00022679"/>
    </source>
</evidence>
<comment type="caution">
    <text evidence="5">The sequence shown here is derived from an EMBL/GenBank/DDBJ whole genome shotgun (WGS) entry which is preliminary data.</text>
</comment>
<dbReference type="GO" id="GO:0008171">
    <property type="term" value="F:O-methyltransferase activity"/>
    <property type="evidence" value="ECO:0007669"/>
    <property type="project" value="InterPro"/>
</dbReference>
<accession>A0A9P3GFP4</accession>
<protein>
    <submittedName>
        <fullName evidence="5">SAM-dependent methyltransferase-like protein</fullName>
    </submittedName>
</protein>
<gene>
    <name evidence="5" type="ORF">PsYK624_096230</name>
</gene>
<dbReference type="SUPFAM" id="SSF53335">
    <property type="entry name" value="S-adenosyl-L-methionine-dependent methyltransferases"/>
    <property type="match status" value="1"/>
</dbReference>
<dbReference type="PANTHER" id="PTHR10509">
    <property type="entry name" value="O-METHYLTRANSFERASE-RELATED"/>
    <property type="match status" value="1"/>
</dbReference>
<dbReference type="PROSITE" id="PS51682">
    <property type="entry name" value="SAM_OMT_I"/>
    <property type="match status" value="1"/>
</dbReference>
<dbReference type="InterPro" id="IPR002935">
    <property type="entry name" value="SAM_O-MeTrfase"/>
</dbReference>
<dbReference type="AlphaFoldDB" id="A0A9P3GFP4"/>
<reference evidence="5 6" key="1">
    <citation type="submission" date="2021-08" db="EMBL/GenBank/DDBJ databases">
        <title>Draft Genome Sequence of Phanerochaete sordida strain YK-624.</title>
        <authorList>
            <person name="Mori T."/>
            <person name="Dohra H."/>
            <person name="Suzuki T."/>
            <person name="Kawagishi H."/>
            <person name="Hirai H."/>
        </authorList>
    </citation>
    <scope>NUCLEOTIDE SEQUENCE [LARGE SCALE GENOMIC DNA]</scope>
    <source>
        <strain evidence="5 6">YK-624</strain>
    </source>
</reference>
<comment type="similarity">
    <text evidence="4">Belongs to the class I-like SAM-binding methyltransferase superfamily. Cation-dependent O-methyltransferase family.</text>
</comment>
<dbReference type="OrthoDB" id="10251242at2759"/>
<proteinExistence type="inferred from homology"/>
<evidence type="ECO:0000313" key="6">
    <source>
        <dbReference type="Proteomes" id="UP000703269"/>
    </source>
</evidence>
<dbReference type="Pfam" id="PF01596">
    <property type="entry name" value="Methyltransf_3"/>
    <property type="match status" value="1"/>
</dbReference>
<dbReference type="EMBL" id="BPQB01000032">
    <property type="protein sequence ID" value="GJE93464.1"/>
    <property type="molecule type" value="Genomic_DNA"/>
</dbReference>
<keyword evidence="2" id="KW-0808">Transferase</keyword>
<dbReference type="GO" id="GO:0008757">
    <property type="term" value="F:S-adenosylmethionine-dependent methyltransferase activity"/>
    <property type="evidence" value="ECO:0007669"/>
    <property type="project" value="TreeGrafter"/>
</dbReference>
<dbReference type="PANTHER" id="PTHR10509:SF14">
    <property type="entry name" value="CAFFEOYL-COA O-METHYLTRANSFERASE 3-RELATED"/>
    <property type="match status" value="1"/>
</dbReference>
<sequence length="282" mass="30786">MSCTQYTQGHTPHDRLSYLINRLCAELDGRDVPSDALALAQQARAVIDGYDRYVERMSTAAPPVLDTMVAAGNATDWARVHAEGKTRFQLIPEMTAGGYEAVVLQQLAKIAKARNVLEIGMFTGTTTVALALVPTVEKVVTLELEAYLEQTNRPFFAQAGVSEKIDIRIGEALASLEELSAEGASFDMVFIDADKANYINYFHKLVDSGLLGKDGFIVVDNVAFKASPWAPDDCYSSGPTLDAFNHAVRNHRGVEVVMLPVEDGISLIRRKDVTSPDVHVEV</sequence>
<organism evidence="5 6">
    <name type="scientific">Phanerochaete sordida</name>
    <dbReference type="NCBI Taxonomy" id="48140"/>
    <lineage>
        <taxon>Eukaryota</taxon>
        <taxon>Fungi</taxon>
        <taxon>Dikarya</taxon>
        <taxon>Basidiomycota</taxon>
        <taxon>Agaricomycotina</taxon>
        <taxon>Agaricomycetes</taxon>
        <taxon>Polyporales</taxon>
        <taxon>Phanerochaetaceae</taxon>
        <taxon>Phanerochaete</taxon>
    </lineage>
</organism>
<evidence type="ECO:0000256" key="4">
    <source>
        <dbReference type="ARBA" id="ARBA00023453"/>
    </source>
</evidence>
<keyword evidence="1 5" id="KW-0489">Methyltransferase</keyword>
<dbReference type="GO" id="GO:0032259">
    <property type="term" value="P:methylation"/>
    <property type="evidence" value="ECO:0007669"/>
    <property type="project" value="UniProtKB-KW"/>
</dbReference>
<keyword evidence="6" id="KW-1185">Reference proteome</keyword>
<evidence type="ECO:0000256" key="3">
    <source>
        <dbReference type="ARBA" id="ARBA00022691"/>
    </source>
</evidence>
<dbReference type="Proteomes" id="UP000703269">
    <property type="component" value="Unassembled WGS sequence"/>
</dbReference>
<dbReference type="Gene3D" id="3.40.50.150">
    <property type="entry name" value="Vaccinia Virus protein VP39"/>
    <property type="match status" value="1"/>
</dbReference>
<keyword evidence="3" id="KW-0949">S-adenosyl-L-methionine</keyword>
<evidence type="ECO:0000256" key="1">
    <source>
        <dbReference type="ARBA" id="ARBA00022603"/>
    </source>
</evidence>
<name>A0A9P3GFP4_9APHY</name>
<evidence type="ECO:0000313" key="5">
    <source>
        <dbReference type="EMBL" id="GJE93464.1"/>
    </source>
</evidence>